<evidence type="ECO:0000313" key="4">
    <source>
        <dbReference type="EMBL" id="MEI2680180.1"/>
    </source>
</evidence>
<evidence type="ECO:0000313" key="5">
    <source>
        <dbReference type="Proteomes" id="UP001306592"/>
    </source>
</evidence>
<protein>
    <submittedName>
        <fullName evidence="4">Histidine-type phosphatase</fullName>
    </submittedName>
</protein>
<dbReference type="InterPro" id="IPR033379">
    <property type="entry name" value="Acid_Pase_AS"/>
</dbReference>
<keyword evidence="3" id="KW-0732">Signal</keyword>
<comment type="similarity">
    <text evidence="1">Belongs to the histidine acid phosphatase family.</text>
</comment>
<dbReference type="EMBL" id="JBANEI010000001">
    <property type="protein sequence ID" value="MEI2680180.1"/>
    <property type="molecule type" value="Genomic_DNA"/>
</dbReference>
<dbReference type="PANTHER" id="PTHR11567">
    <property type="entry name" value="ACID PHOSPHATASE-RELATED"/>
    <property type="match status" value="1"/>
</dbReference>
<reference evidence="4 5" key="1">
    <citation type="submission" date="2024-02" db="EMBL/GenBank/DDBJ databases">
        <title>First report Erwinia aphidicola in onion in Chile.</title>
        <authorList>
            <person name="Valenzuela M."/>
            <person name="Pena M."/>
            <person name="Dutta B."/>
        </authorList>
    </citation>
    <scope>NUCLEOTIDE SEQUENCE [LARGE SCALE GENOMIC DNA]</scope>
    <source>
        <strain evidence="4 5">QCJ3A</strain>
    </source>
</reference>
<keyword evidence="5" id="KW-1185">Reference proteome</keyword>
<dbReference type="RefSeq" id="WP_048916969.1">
    <property type="nucleotide sequence ID" value="NZ_CAKKMT010000008.1"/>
</dbReference>
<dbReference type="Gene3D" id="3.40.50.1240">
    <property type="entry name" value="Phosphoglycerate mutase-like"/>
    <property type="match status" value="2"/>
</dbReference>
<feature type="chain" id="PRO_5046355625" evidence="3">
    <location>
        <begin position="24"/>
        <end position="424"/>
    </location>
</feature>
<dbReference type="Pfam" id="PF00328">
    <property type="entry name" value="His_Phos_2"/>
    <property type="match status" value="1"/>
</dbReference>
<evidence type="ECO:0000256" key="2">
    <source>
        <dbReference type="ARBA" id="ARBA00022801"/>
    </source>
</evidence>
<dbReference type="InterPro" id="IPR000560">
    <property type="entry name" value="His_Pase_clade-2"/>
</dbReference>
<proteinExistence type="inferred from homology"/>
<dbReference type="CDD" id="cd07061">
    <property type="entry name" value="HP_HAP_like"/>
    <property type="match status" value="1"/>
</dbReference>
<dbReference type="SUPFAM" id="SSF53254">
    <property type="entry name" value="Phosphoglycerate mutase-like"/>
    <property type="match status" value="1"/>
</dbReference>
<accession>A0ABU8D9I2</accession>
<dbReference type="PANTHER" id="PTHR11567:SF110">
    <property type="entry name" value="2-PHOSPHOXYLOSE PHOSPHATASE 1"/>
    <property type="match status" value="1"/>
</dbReference>
<name>A0ABU8D9I2_ERWAP</name>
<keyword evidence="2" id="KW-0378">Hydrolase</keyword>
<feature type="signal peptide" evidence="3">
    <location>
        <begin position="1"/>
        <end position="23"/>
    </location>
</feature>
<dbReference type="InterPro" id="IPR050645">
    <property type="entry name" value="Histidine_acid_phosphatase"/>
</dbReference>
<evidence type="ECO:0000256" key="1">
    <source>
        <dbReference type="ARBA" id="ARBA00005375"/>
    </source>
</evidence>
<dbReference type="InterPro" id="IPR029033">
    <property type="entry name" value="His_PPase_superfam"/>
</dbReference>
<sequence>MKKSLRTLSLAACCLTASLNAGAEPHYVLEKVVEVSRHGVRPPTAGNRKEMEAASGRAWASWLTADGQLTGHGYTAAWLKGKYQAESYRQHGLLGAGCPSAKEVYVWSSPLKRTLATAEALTDAAFPGCGIRVHHSAQHNDPLFQNDSPGYATLDEETQRKGALNALGGSLAAAQQRFKPEIDLLKNAVCQAGSPCPVFDQAWEIKFARDGRIMISGLDTLAAMAETLRLEWSENKPLSEVAFGHAASAAQIGKLMAMQTPKYDATNDQPYVAQRGGSLLMDQIAKALQSGVTPQENAPPDTRWLLFVAHDVNIAYLRTLLDFSWTQGDYPRGSVPPAGSLIFQRWQDNSSGKRYLRILFQAQSLDQIRNLTPLSAQQPPLLTELTFNGCKMTPVGTLCPYQATLQRIRQHIDPVLAIPVNYPQ</sequence>
<dbReference type="Proteomes" id="UP001306592">
    <property type="component" value="Unassembled WGS sequence"/>
</dbReference>
<evidence type="ECO:0000256" key="3">
    <source>
        <dbReference type="SAM" id="SignalP"/>
    </source>
</evidence>
<gene>
    <name evidence="4" type="ORF">V8N49_00635</name>
</gene>
<dbReference type="PROSITE" id="PS00616">
    <property type="entry name" value="HIS_ACID_PHOSPHAT_1"/>
    <property type="match status" value="1"/>
</dbReference>
<organism evidence="4 5">
    <name type="scientific">Erwinia aphidicola</name>
    <dbReference type="NCBI Taxonomy" id="68334"/>
    <lineage>
        <taxon>Bacteria</taxon>
        <taxon>Pseudomonadati</taxon>
        <taxon>Pseudomonadota</taxon>
        <taxon>Gammaproteobacteria</taxon>
        <taxon>Enterobacterales</taxon>
        <taxon>Erwiniaceae</taxon>
        <taxon>Erwinia</taxon>
    </lineage>
</organism>
<comment type="caution">
    <text evidence="4">The sequence shown here is derived from an EMBL/GenBank/DDBJ whole genome shotgun (WGS) entry which is preliminary data.</text>
</comment>